<feature type="domain" description="Polycystin cation channel PKD1/PKD2" evidence="7">
    <location>
        <begin position="403"/>
        <end position="532"/>
    </location>
</feature>
<gene>
    <name evidence="8" type="ORF">PBS003_LOCUS9550</name>
</gene>
<comment type="subcellular location">
    <subcellularLocation>
        <location evidence="1">Membrane</location>
        <topology evidence="1">Multi-pass membrane protein</topology>
    </subcellularLocation>
</comment>
<dbReference type="AlphaFoldDB" id="A0AAU9LCS0"/>
<dbReference type="Pfam" id="PF08016">
    <property type="entry name" value="PKD_channel"/>
    <property type="match status" value="1"/>
</dbReference>
<evidence type="ECO:0000256" key="6">
    <source>
        <dbReference type="SAM" id="Phobius"/>
    </source>
</evidence>
<feature type="region of interest" description="Disordered" evidence="5">
    <location>
        <begin position="15"/>
        <end position="47"/>
    </location>
</feature>
<evidence type="ECO:0000313" key="9">
    <source>
        <dbReference type="Proteomes" id="UP001160483"/>
    </source>
</evidence>
<dbReference type="GO" id="GO:0016020">
    <property type="term" value="C:membrane"/>
    <property type="evidence" value="ECO:0007669"/>
    <property type="project" value="UniProtKB-SubCell"/>
</dbReference>
<dbReference type="InterPro" id="IPR013122">
    <property type="entry name" value="PKD1_2_channel"/>
</dbReference>
<feature type="transmembrane region" description="Helical" evidence="6">
    <location>
        <begin position="373"/>
        <end position="392"/>
    </location>
</feature>
<feature type="transmembrane region" description="Helical" evidence="6">
    <location>
        <begin position="441"/>
        <end position="463"/>
    </location>
</feature>
<keyword evidence="4 6" id="KW-0472">Membrane</keyword>
<dbReference type="PANTHER" id="PTHR12127:SF7">
    <property type="entry name" value="SD02261P"/>
    <property type="match status" value="1"/>
</dbReference>
<evidence type="ECO:0000313" key="8">
    <source>
        <dbReference type="EMBL" id="CAH0482973.1"/>
    </source>
</evidence>
<feature type="transmembrane region" description="Helical" evidence="6">
    <location>
        <begin position="509"/>
        <end position="533"/>
    </location>
</feature>
<dbReference type="GO" id="GO:0072345">
    <property type="term" value="F:NAADP-sensitive calcium-release channel activity"/>
    <property type="evidence" value="ECO:0007669"/>
    <property type="project" value="TreeGrafter"/>
</dbReference>
<name>A0AAU9LCS0_9STRA</name>
<evidence type="ECO:0000256" key="4">
    <source>
        <dbReference type="ARBA" id="ARBA00023136"/>
    </source>
</evidence>
<reference evidence="8" key="1">
    <citation type="submission" date="2021-11" db="EMBL/GenBank/DDBJ databases">
        <authorList>
            <person name="Islam A."/>
            <person name="Islam S."/>
            <person name="Flora M.S."/>
            <person name="Rahman M."/>
            <person name="Ziaur R.M."/>
            <person name="Epstein J.H."/>
            <person name="Hassan M."/>
            <person name="Klassen M."/>
            <person name="Woodard K."/>
            <person name="Webb A."/>
            <person name="Webby R.J."/>
            <person name="El Zowalaty M.E."/>
        </authorList>
    </citation>
    <scope>NUCLEOTIDE SEQUENCE</scope>
    <source>
        <strain evidence="8">Pbs3</strain>
    </source>
</reference>
<evidence type="ECO:0000256" key="3">
    <source>
        <dbReference type="ARBA" id="ARBA00022989"/>
    </source>
</evidence>
<dbReference type="Gene3D" id="1.10.287.70">
    <property type="match status" value="1"/>
</dbReference>
<proteinExistence type="predicted"/>
<dbReference type="InterPro" id="IPR039031">
    <property type="entry name" value="Mucolipin"/>
</dbReference>
<dbReference type="Proteomes" id="UP001160483">
    <property type="component" value="Unassembled WGS sequence"/>
</dbReference>
<dbReference type="EMBL" id="CAKKTJ010000336">
    <property type="protein sequence ID" value="CAH0482973.1"/>
    <property type="molecule type" value="Genomic_DNA"/>
</dbReference>
<protein>
    <recommendedName>
        <fullName evidence="7">Polycystin cation channel PKD1/PKD2 domain-containing protein</fullName>
    </recommendedName>
</protein>
<feature type="transmembrane region" description="Helical" evidence="6">
    <location>
        <begin position="404"/>
        <end position="421"/>
    </location>
</feature>
<accession>A0AAU9LCS0</accession>
<dbReference type="PANTHER" id="PTHR12127">
    <property type="entry name" value="MUCOLIPIN"/>
    <property type="match status" value="1"/>
</dbReference>
<organism evidence="8 9">
    <name type="scientific">Peronospora belbahrii</name>
    <dbReference type="NCBI Taxonomy" id="622444"/>
    <lineage>
        <taxon>Eukaryota</taxon>
        <taxon>Sar</taxon>
        <taxon>Stramenopiles</taxon>
        <taxon>Oomycota</taxon>
        <taxon>Peronosporomycetes</taxon>
        <taxon>Peronosporales</taxon>
        <taxon>Peronosporaceae</taxon>
        <taxon>Peronospora</taxon>
    </lineage>
</organism>
<evidence type="ECO:0000256" key="2">
    <source>
        <dbReference type="ARBA" id="ARBA00022692"/>
    </source>
</evidence>
<comment type="caution">
    <text evidence="8">The sequence shown here is derived from an EMBL/GenBank/DDBJ whole genome shotgun (WGS) entry which is preliminary data.</text>
</comment>
<keyword evidence="3 6" id="KW-1133">Transmembrane helix</keyword>
<evidence type="ECO:0000256" key="5">
    <source>
        <dbReference type="SAM" id="MobiDB-lite"/>
    </source>
</evidence>
<keyword evidence="2 6" id="KW-0812">Transmembrane</keyword>
<evidence type="ECO:0000256" key="1">
    <source>
        <dbReference type="ARBA" id="ARBA00004141"/>
    </source>
</evidence>
<feature type="transmembrane region" description="Helical" evidence="6">
    <location>
        <begin position="278"/>
        <end position="301"/>
    </location>
</feature>
<sequence>MNALNEELEAEVRRELLLTSSSSSDDENDENELKNKPNPKQPKDPSSMTSIERLILSPWEKWVNYGRFPYKLMMHMALILLTFAQMQLFDAQNAAYIRASHRNWAFFFLPPTADNGVVPRFQRDLYTINRTMTAVRYLRDSYFSIGITSVANYEYLRTYSGHIQPVKLTVGLILPHGEMEMREYLVAEDDENIGPFDSKMTSWQQKHLIRSLQFVKFSFPLRDRQFGHFYEECFEWHVNVGFQVIESARIHVQLEDSEVLRCVSMHPRSFWAMTRQTFVWMHVIVVVVVLLYMTLSLRALWKSLRVMARARRLLLDHSNETYEKSDDGLYYEASADCNVRRLLFNARQRGLITSWAEFPFSLKLYFINSLQVLVLTSLVLLFSSTMWSLCFLEAHMPIRFWHRLLHATALLLLWSCFVGYLEHNQHIYSIVLTLKWGTPRVLQFLLGVSPFFVGYALFGTIYFGNKIDEFGTLSASMITLFSLMNGDSIMDTFDAMDLHHFIISGRVYLYSFISLFMYVVLNIFIAIVEEAFFATQSTRRRLSDYLSAPRVFRVAKESDISAEMAHAILRLIDLE</sequence>
<evidence type="ECO:0000259" key="7">
    <source>
        <dbReference type="Pfam" id="PF08016"/>
    </source>
</evidence>